<comment type="catalytic activity">
    <reaction evidence="1">
        <text>(4aS,6R)-4a-hydroxy-L-erythro-5,6,7,8-tetrahydrobiopterin = (6R)-L-erythro-6,7-dihydrobiopterin + H2O</text>
        <dbReference type="Rhea" id="RHEA:11920"/>
        <dbReference type="ChEBI" id="CHEBI:15377"/>
        <dbReference type="ChEBI" id="CHEBI:15642"/>
        <dbReference type="ChEBI" id="CHEBI:43120"/>
        <dbReference type="EC" id="4.2.1.96"/>
    </reaction>
</comment>
<dbReference type="Gene3D" id="3.30.1360.20">
    <property type="entry name" value="Transcriptional coactivator/pterin dehydratase"/>
    <property type="match status" value="1"/>
</dbReference>
<dbReference type="GO" id="GO:0008124">
    <property type="term" value="F:4-alpha-hydroxytetrahydrobiopterin dehydratase activity"/>
    <property type="evidence" value="ECO:0007669"/>
    <property type="project" value="UniProtKB-EC"/>
</dbReference>
<dbReference type="EC" id="4.2.1.96" evidence="3"/>
<dbReference type="GO" id="GO:0006729">
    <property type="term" value="P:tetrahydrobiopterin biosynthetic process"/>
    <property type="evidence" value="ECO:0007669"/>
    <property type="project" value="InterPro"/>
</dbReference>
<organism evidence="5">
    <name type="scientific">marine metagenome</name>
    <dbReference type="NCBI Taxonomy" id="408172"/>
    <lineage>
        <taxon>unclassified sequences</taxon>
        <taxon>metagenomes</taxon>
        <taxon>ecological metagenomes</taxon>
    </lineage>
</organism>
<comment type="similarity">
    <text evidence="2">Belongs to the pterin-4-alpha-carbinolamine dehydratase family.</text>
</comment>
<keyword evidence="4" id="KW-0456">Lyase</keyword>
<dbReference type="InterPro" id="IPR036428">
    <property type="entry name" value="PCD_sf"/>
</dbReference>
<dbReference type="NCBIfam" id="NF002017">
    <property type="entry name" value="PRK00823.1-2"/>
    <property type="match status" value="1"/>
</dbReference>
<dbReference type="PANTHER" id="PTHR12599">
    <property type="entry name" value="PTERIN-4-ALPHA-CARBINOLAMINE DEHYDRATASE"/>
    <property type="match status" value="1"/>
</dbReference>
<dbReference type="InterPro" id="IPR001533">
    <property type="entry name" value="Pterin_deHydtase"/>
</dbReference>
<dbReference type="AlphaFoldDB" id="A0A381REJ2"/>
<dbReference type="SUPFAM" id="SSF55248">
    <property type="entry name" value="PCD-like"/>
    <property type="match status" value="1"/>
</dbReference>
<protein>
    <recommendedName>
        <fullName evidence="3">4a-hydroxytetrahydrobiopterin dehydratase</fullName>
        <ecNumber evidence="3">4.2.1.96</ecNumber>
    </recommendedName>
</protein>
<evidence type="ECO:0000256" key="1">
    <source>
        <dbReference type="ARBA" id="ARBA00001554"/>
    </source>
</evidence>
<evidence type="ECO:0000256" key="2">
    <source>
        <dbReference type="ARBA" id="ARBA00006472"/>
    </source>
</evidence>
<evidence type="ECO:0000313" key="5">
    <source>
        <dbReference type="EMBL" id="SUZ89931.1"/>
    </source>
</evidence>
<evidence type="ECO:0000256" key="4">
    <source>
        <dbReference type="ARBA" id="ARBA00023239"/>
    </source>
</evidence>
<sequence length="97" mass="10713">MVDRTLLPPDQVAALDQRLPGWDCDGTSLSRVVEFADFAEAFAFMVRVAEVAEDLDHHPDWSNSWNRVTLAVTSHSAGGLTGLDVEFAQRVDQLVDN</sequence>
<proteinExistence type="inferred from homology"/>
<dbReference type="PANTHER" id="PTHR12599:SF0">
    <property type="entry name" value="PTERIN-4-ALPHA-CARBINOLAMINE DEHYDRATASE"/>
    <property type="match status" value="1"/>
</dbReference>
<accession>A0A381REJ2</accession>
<dbReference type="CDD" id="cd00488">
    <property type="entry name" value="PCD_DCoH"/>
    <property type="match status" value="1"/>
</dbReference>
<dbReference type="Pfam" id="PF01329">
    <property type="entry name" value="Pterin_4a"/>
    <property type="match status" value="1"/>
</dbReference>
<reference evidence="5" key="1">
    <citation type="submission" date="2018-05" db="EMBL/GenBank/DDBJ databases">
        <authorList>
            <person name="Lanie J.A."/>
            <person name="Ng W.-L."/>
            <person name="Kazmierczak K.M."/>
            <person name="Andrzejewski T.M."/>
            <person name="Davidsen T.M."/>
            <person name="Wayne K.J."/>
            <person name="Tettelin H."/>
            <person name="Glass J.I."/>
            <person name="Rusch D."/>
            <person name="Podicherti R."/>
            <person name="Tsui H.-C.T."/>
            <person name="Winkler M.E."/>
        </authorList>
    </citation>
    <scope>NUCLEOTIDE SEQUENCE</scope>
</reference>
<dbReference type="EMBL" id="UINC01001851">
    <property type="protein sequence ID" value="SUZ89931.1"/>
    <property type="molecule type" value="Genomic_DNA"/>
</dbReference>
<dbReference type="HAMAP" id="MF_00434">
    <property type="entry name" value="Pterin_4_alpha"/>
    <property type="match status" value="1"/>
</dbReference>
<name>A0A381REJ2_9ZZZZ</name>
<gene>
    <name evidence="5" type="ORF">METZ01_LOCUS42785</name>
</gene>
<evidence type="ECO:0000256" key="3">
    <source>
        <dbReference type="ARBA" id="ARBA00013252"/>
    </source>
</evidence>